<keyword evidence="2" id="KW-1185">Reference proteome</keyword>
<proteinExistence type="predicted"/>
<accession>A0ABU5SE00</accession>
<dbReference type="EMBL" id="JAYGIM010000001">
    <property type="protein sequence ID" value="MEA5425503.1"/>
    <property type="molecule type" value="Genomic_DNA"/>
</dbReference>
<name>A0ABU5SE00_9BACT</name>
<protein>
    <recommendedName>
        <fullName evidence="3">Lipoprotein</fullName>
    </recommendedName>
</protein>
<evidence type="ECO:0000313" key="2">
    <source>
        <dbReference type="Proteomes" id="UP001302222"/>
    </source>
</evidence>
<dbReference type="Proteomes" id="UP001302222">
    <property type="component" value="Unassembled WGS sequence"/>
</dbReference>
<reference evidence="1 2" key="1">
    <citation type="submission" date="2023-12" db="EMBL/GenBank/DDBJ databases">
        <title>Novel species of the genus Arcicella isolated from rivers.</title>
        <authorList>
            <person name="Lu H."/>
        </authorList>
    </citation>
    <scope>NUCLEOTIDE SEQUENCE [LARGE SCALE GENOMIC DNA]</scope>
    <source>
        <strain evidence="1 2">DC25W</strain>
    </source>
</reference>
<evidence type="ECO:0008006" key="3">
    <source>
        <dbReference type="Google" id="ProtNLM"/>
    </source>
</evidence>
<sequence length="156" mass="18272">MKRHIILLLTIFTVLSSCNDSNSEKQKELELKEKENAPQTNTLPLPVDKVEPSKTSKLSNVENLIGYWFVPHGATINIKFKRDGNFEFNDYNVKLDKEELLKGTYQLENGTLTLFYDDRPKQKFKFYKGKNGDENYYIKKTGYYFVKGENGYDYQN</sequence>
<organism evidence="1 2">
    <name type="scientific">Arcicella lustrica</name>
    <dbReference type="NCBI Taxonomy" id="2984196"/>
    <lineage>
        <taxon>Bacteria</taxon>
        <taxon>Pseudomonadati</taxon>
        <taxon>Bacteroidota</taxon>
        <taxon>Cytophagia</taxon>
        <taxon>Cytophagales</taxon>
        <taxon>Flectobacillaceae</taxon>
        <taxon>Arcicella</taxon>
    </lineage>
</organism>
<comment type="caution">
    <text evidence="1">The sequence shown here is derived from an EMBL/GenBank/DDBJ whole genome shotgun (WGS) entry which is preliminary data.</text>
</comment>
<evidence type="ECO:0000313" key="1">
    <source>
        <dbReference type="EMBL" id="MEA5425503.1"/>
    </source>
</evidence>
<dbReference type="RefSeq" id="WP_323255771.1">
    <property type="nucleotide sequence ID" value="NZ_JAYGIM010000001.1"/>
</dbReference>
<dbReference type="PROSITE" id="PS51257">
    <property type="entry name" value="PROKAR_LIPOPROTEIN"/>
    <property type="match status" value="1"/>
</dbReference>
<gene>
    <name evidence="1" type="ORF">VB798_02900</name>
</gene>